<dbReference type="InterPro" id="IPR001867">
    <property type="entry name" value="OmpR/PhoB-type_DNA-bd"/>
</dbReference>
<keyword evidence="3 5" id="KW-0238">DNA-binding</keyword>
<evidence type="ECO:0000256" key="6">
    <source>
        <dbReference type="SAM" id="MobiDB-lite"/>
    </source>
</evidence>
<evidence type="ECO:0000313" key="8">
    <source>
        <dbReference type="EMBL" id="NYF40695.1"/>
    </source>
</evidence>
<dbReference type="SMART" id="SM00862">
    <property type="entry name" value="Trans_reg_C"/>
    <property type="match status" value="1"/>
</dbReference>
<dbReference type="GO" id="GO:0003677">
    <property type="term" value="F:DNA binding"/>
    <property type="evidence" value="ECO:0007669"/>
    <property type="project" value="UniProtKB-UniRule"/>
</dbReference>
<dbReference type="InterPro" id="IPR051677">
    <property type="entry name" value="AfsR-DnrI-RedD_regulator"/>
</dbReference>
<evidence type="ECO:0000256" key="3">
    <source>
        <dbReference type="ARBA" id="ARBA00023125"/>
    </source>
</evidence>
<evidence type="ECO:0000256" key="2">
    <source>
        <dbReference type="ARBA" id="ARBA00023015"/>
    </source>
</evidence>
<comment type="similarity">
    <text evidence="1">Belongs to the AfsR/DnrI/RedD regulatory family.</text>
</comment>
<dbReference type="InterPro" id="IPR005158">
    <property type="entry name" value="BTAD"/>
</dbReference>
<proteinExistence type="inferred from homology"/>
<dbReference type="Gene3D" id="1.10.10.10">
    <property type="entry name" value="Winged helix-like DNA-binding domain superfamily/Winged helix DNA-binding domain"/>
    <property type="match status" value="1"/>
</dbReference>
<gene>
    <name evidence="8" type="ORF">HDA43_002854</name>
</gene>
<evidence type="ECO:0000256" key="4">
    <source>
        <dbReference type="ARBA" id="ARBA00023163"/>
    </source>
</evidence>
<protein>
    <submittedName>
        <fullName evidence="8">DNA-binding SARP family transcriptional activator/DNA polymerase III delta prime subunit</fullName>
    </submittedName>
</protein>
<dbReference type="PANTHER" id="PTHR35807">
    <property type="entry name" value="TRANSCRIPTIONAL REGULATOR REDD-RELATED"/>
    <property type="match status" value="1"/>
</dbReference>
<dbReference type="RefSeq" id="WP_179820749.1">
    <property type="nucleotide sequence ID" value="NZ_JACCCO010000001.1"/>
</dbReference>
<sequence length="783" mass="84322">MADIRFSLLGSLRVWRGNTEVAISSDKQRTVLALLLLKAGTPVHRQEIIDAVWSDGAPDSVVNLVQTYVGRLRRRVDPSHVARSGVSWLAGLGPAYAIRLDRCDTDLVRFRTAVARAGRAGSPRETLELLLRALQLWQGPCLSDLGHAVRGHPWVRAADQERVDGLLEAAKLALQLGLTCEVIPQLRAVAAAEPLNEAVHSWLVLALAGAGAQAEALSEYEATRRRLADELGIDPGPQLRAAHLQVLRQETGPSSSYEPYESYDSCESCESAPSGGTFRPSLLPPDVADFTGREKTVGRLRGALTARGTGSVAVGLVTGQGGVGKTATALHVAHRLGEAFPDGQLYADMHGSSACPADPSRVLARFLRALGVHASAVPQDLEERIDLYRSRLAGRRMLVVLDDVADHAQARPLLPGSPTCSVIVTSRSRLPGWPGAARVELEPLEPGEAADMLANVLGRERVAAEPGAAAEVTRLCGCLPLALRAAGTRLAGRTHWTLARFAERLDRDGLDELALGDPDVRGGIAADYHRLDEAARRAVRLLGVLDLPSFATWTIAMVLETSQEAAEELADSLADARMLEITEPDAAGQTRYRFHELVRRYAREQAAQEESGTVVDVVITRTLAAFLTLAQEADERLPSARYTPVRGRAPRWPPPARVRETLLADPIAWFESERASLVAAVLQASALGLDELCWELTAAMLNDAALRSSWTGVERALRAALAACRRSGDRLGETVALRGLAEARLGREHRLEGDEALVPARGGTVRSPEPAENDPPMARSTYA</sequence>
<dbReference type="AlphaFoldDB" id="A0A852V469"/>
<dbReference type="SUPFAM" id="SSF48452">
    <property type="entry name" value="TPR-like"/>
    <property type="match status" value="1"/>
</dbReference>
<keyword evidence="4" id="KW-0804">Transcription</keyword>
<dbReference type="Gene3D" id="1.25.40.10">
    <property type="entry name" value="Tetratricopeptide repeat domain"/>
    <property type="match status" value="1"/>
</dbReference>
<feature type="domain" description="OmpR/PhoB-type" evidence="7">
    <location>
        <begin position="1"/>
        <end position="98"/>
    </location>
</feature>
<keyword evidence="2" id="KW-0805">Transcription regulation</keyword>
<accession>A0A852V469</accession>
<evidence type="ECO:0000259" key="7">
    <source>
        <dbReference type="PROSITE" id="PS51755"/>
    </source>
</evidence>
<comment type="caution">
    <text evidence="8">The sequence shown here is derived from an EMBL/GenBank/DDBJ whole genome shotgun (WGS) entry which is preliminary data.</text>
</comment>
<dbReference type="PROSITE" id="PS51755">
    <property type="entry name" value="OMPR_PHOB"/>
    <property type="match status" value="1"/>
</dbReference>
<dbReference type="PRINTS" id="PR00364">
    <property type="entry name" value="DISEASERSIST"/>
</dbReference>
<dbReference type="InterPro" id="IPR002182">
    <property type="entry name" value="NB-ARC"/>
</dbReference>
<dbReference type="Pfam" id="PF00931">
    <property type="entry name" value="NB-ARC"/>
    <property type="match status" value="1"/>
</dbReference>
<dbReference type="EMBL" id="JACCCO010000001">
    <property type="protein sequence ID" value="NYF40695.1"/>
    <property type="molecule type" value="Genomic_DNA"/>
</dbReference>
<evidence type="ECO:0000256" key="1">
    <source>
        <dbReference type="ARBA" id="ARBA00005820"/>
    </source>
</evidence>
<feature type="DNA-binding region" description="OmpR/PhoB-type" evidence="5">
    <location>
        <begin position="1"/>
        <end position="98"/>
    </location>
</feature>
<dbReference type="Pfam" id="PF03704">
    <property type="entry name" value="BTAD"/>
    <property type="match status" value="1"/>
</dbReference>
<name>A0A852V469_9ACTN</name>
<dbReference type="InterPro" id="IPR011990">
    <property type="entry name" value="TPR-like_helical_dom_sf"/>
</dbReference>
<organism evidence="8 9">
    <name type="scientific">Streptosporangium sandarakinum</name>
    <dbReference type="NCBI Taxonomy" id="1260955"/>
    <lineage>
        <taxon>Bacteria</taxon>
        <taxon>Bacillati</taxon>
        <taxon>Actinomycetota</taxon>
        <taxon>Actinomycetes</taxon>
        <taxon>Streptosporangiales</taxon>
        <taxon>Streptosporangiaceae</taxon>
        <taxon>Streptosporangium</taxon>
    </lineage>
</organism>
<dbReference type="Pfam" id="PF00486">
    <property type="entry name" value="Trans_reg_C"/>
    <property type="match status" value="1"/>
</dbReference>
<dbReference type="GO" id="GO:0000160">
    <property type="term" value="P:phosphorelay signal transduction system"/>
    <property type="evidence" value="ECO:0007669"/>
    <property type="project" value="InterPro"/>
</dbReference>
<dbReference type="GO" id="GO:0043531">
    <property type="term" value="F:ADP binding"/>
    <property type="evidence" value="ECO:0007669"/>
    <property type="project" value="InterPro"/>
</dbReference>
<dbReference type="SUPFAM" id="SSF46894">
    <property type="entry name" value="C-terminal effector domain of the bipartite response regulators"/>
    <property type="match status" value="1"/>
</dbReference>
<keyword evidence="9" id="KW-1185">Reference proteome</keyword>
<evidence type="ECO:0000256" key="5">
    <source>
        <dbReference type="PROSITE-ProRule" id="PRU01091"/>
    </source>
</evidence>
<dbReference type="SMART" id="SM01043">
    <property type="entry name" value="BTAD"/>
    <property type="match status" value="1"/>
</dbReference>
<feature type="region of interest" description="Disordered" evidence="6">
    <location>
        <begin position="756"/>
        <end position="783"/>
    </location>
</feature>
<dbReference type="Gene3D" id="3.40.50.300">
    <property type="entry name" value="P-loop containing nucleotide triphosphate hydrolases"/>
    <property type="match status" value="1"/>
</dbReference>
<dbReference type="GO" id="GO:0006355">
    <property type="term" value="P:regulation of DNA-templated transcription"/>
    <property type="evidence" value="ECO:0007669"/>
    <property type="project" value="InterPro"/>
</dbReference>
<dbReference type="InterPro" id="IPR027417">
    <property type="entry name" value="P-loop_NTPase"/>
</dbReference>
<dbReference type="InterPro" id="IPR016032">
    <property type="entry name" value="Sig_transdc_resp-reg_C-effctor"/>
</dbReference>
<dbReference type="InterPro" id="IPR036388">
    <property type="entry name" value="WH-like_DNA-bd_sf"/>
</dbReference>
<reference evidence="8 9" key="1">
    <citation type="submission" date="2020-07" db="EMBL/GenBank/DDBJ databases">
        <title>Sequencing the genomes of 1000 actinobacteria strains.</title>
        <authorList>
            <person name="Klenk H.-P."/>
        </authorList>
    </citation>
    <scope>NUCLEOTIDE SEQUENCE [LARGE SCALE GENOMIC DNA]</scope>
    <source>
        <strain evidence="8 9">DSM 45763</strain>
    </source>
</reference>
<dbReference type="PANTHER" id="PTHR35807:SF1">
    <property type="entry name" value="TRANSCRIPTIONAL REGULATOR REDD"/>
    <property type="match status" value="1"/>
</dbReference>
<dbReference type="Proteomes" id="UP000576393">
    <property type="component" value="Unassembled WGS sequence"/>
</dbReference>
<dbReference type="SUPFAM" id="SSF52540">
    <property type="entry name" value="P-loop containing nucleoside triphosphate hydrolases"/>
    <property type="match status" value="1"/>
</dbReference>
<evidence type="ECO:0000313" key="9">
    <source>
        <dbReference type="Proteomes" id="UP000576393"/>
    </source>
</evidence>